<dbReference type="Proteomes" id="UP000192602">
    <property type="component" value="Unassembled WGS sequence"/>
</dbReference>
<evidence type="ECO:0008006" key="3">
    <source>
        <dbReference type="Google" id="ProtNLM"/>
    </source>
</evidence>
<evidence type="ECO:0000313" key="1">
    <source>
        <dbReference type="EMBL" id="SMC08293.1"/>
    </source>
</evidence>
<name>A0A1W1WRE2_9BACT</name>
<accession>A0A1W1WRE2</accession>
<proteinExistence type="predicted"/>
<gene>
    <name evidence="1" type="ORF">SAMN05660197_0040</name>
</gene>
<dbReference type="STRING" id="1069081.SAMN05660197_0040"/>
<sequence length="182" mass="20679">MKRTLLFFTIVLLFAGEYITLDNGKVIELKPDGTWHEVKVIKKGSDTIVLKPDGTWEKVEAKKIEAANKLETAVDKKYKDEPLVKTLLGKWEGDGIFMEFEPSSAKIKIKKGHTNRVIEGKWIVENLDEKNKIVTVNIGEGARLGFLTFGGEIRKIKIKDNNTIVDKTDAIEGKVYTLYRKR</sequence>
<dbReference type="AlphaFoldDB" id="A0A1W1WRE2"/>
<dbReference type="RefSeq" id="WP_084274581.1">
    <property type="nucleotide sequence ID" value="NZ_AP026671.1"/>
</dbReference>
<protein>
    <recommendedName>
        <fullName evidence="3">Lipocalin-like domain-containing protein</fullName>
    </recommendedName>
</protein>
<evidence type="ECO:0000313" key="2">
    <source>
        <dbReference type="Proteomes" id="UP000192602"/>
    </source>
</evidence>
<keyword evidence="2" id="KW-1185">Reference proteome</keyword>
<dbReference type="OrthoDB" id="9828015at2"/>
<reference evidence="2" key="1">
    <citation type="submission" date="2017-04" db="EMBL/GenBank/DDBJ databases">
        <authorList>
            <person name="Varghese N."/>
            <person name="Submissions S."/>
        </authorList>
    </citation>
    <scope>NUCLEOTIDE SEQUENCE [LARGE SCALE GENOMIC DNA]</scope>
    <source>
        <strain evidence="2">DSM 16512</strain>
    </source>
</reference>
<dbReference type="EMBL" id="FWWZ01000001">
    <property type="protein sequence ID" value="SMC08293.1"/>
    <property type="molecule type" value="Genomic_DNA"/>
</dbReference>
<organism evidence="1 2">
    <name type="scientific">Nitratiruptor tergarcus DSM 16512</name>
    <dbReference type="NCBI Taxonomy" id="1069081"/>
    <lineage>
        <taxon>Bacteria</taxon>
        <taxon>Pseudomonadati</taxon>
        <taxon>Campylobacterota</taxon>
        <taxon>Epsilonproteobacteria</taxon>
        <taxon>Nautiliales</taxon>
        <taxon>Nitratiruptoraceae</taxon>
        <taxon>Nitratiruptor</taxon>
    </lineage>
</organism>